<evidence type="ECO:0000313" key="1">
    <source>
        <dbReference type="EMBL" id="MDT0300712.1"/>
    </source>
</evidence>
<dbReference type="Proteomes" id="UP001183226">
    <property type="component" value="Unassembled WGS sequence"/>
</dbReference>
<reference evidence="2" key="1">
    <citation type="submission" date="2023-07" db="EMBL/GenBank/DDBJ databases">
        <title>30 novel species of actinomycetes from the DSMZ collection.</title>
        <authorList>
            <person name="Nouioui I."/>
        </authorList>
    </citation>
    <scope>NUCLEOTIDE SEQUENCE [LARGE SCALE GENOMIC DNA]</scope>
    <source>
        <strain evidence="2">DSM 45055</strain>
    </source>
</reference>
<sequence length="115" mass="13383">MSTDNRRRRSFSPGFKLRVVAEYETCPSDAERKDILRRESLTRAQIEWWRNEALSVLTDRRRSAIGEKRNQDRNDVKLHSENERLQNELAMHNRAAMEAVGMASAIVEVLSKVRA</sequence>
<proteinExistence type="predicted"/>
<name>A0ABU2KND7_9ACTN</name>
<keyword evidence="2" id="KW-1185">Reference proteome</keyword>
<gene>
    <name evidence="1" type="ORF">RM446_01125</name>
</gene>
<dbReference type="RefSeq" id="WP_311543135.1">
    <property type="nucleotide sequence ID" value="NZ_JAVREK010000001.1"/>
</dbReference>
<accession>A0ABU2KND7</accession>
<dbReference type="EMBL" id="JAVREK010000001">
    <property type="protein sequence ID" value="MDT0300712.1"/>
    <property type="molecule type" value="Genomic_DNA"/>
</dbReference>
<organism evidence="1 2">
    <name type="scientific">Streptomonospora wellingtoniae</name>
    <dbReference type="NCBI Taxonomy" id="3075544"/>
    <lineage>
        <taxon>Bacteria</taxon>
        <taxon>Bacillati</taxon>
        <taxon>Actinomycetota</taxon>
        <taxon>Actinomycetes</taxon>
        <taxon>Streptosporangiales</taxon>
        <taxon>Nocardiopsidaceae</taxon>
        <taxon>Streptomonospora</taxon>
    </lineage>
</organism>
<comment type="caution">
    <text evidence="1">The sequence shown here is derived from an EMBL/GenBank/DDBJ whole genome shotgun (WGS) entry which is preliminary data.</text>
</comment>
<evidence type="ECO:0008006" key="3">
    <source>
        <dbReference type="Google" id="ProtNLM"/>
    </source>
</evidence>
<evidence type="ECO:0000313" key="2">
    <source>
        <dbReference type="Proteomes" id="UP001183226"/>
    </source>
</evidence>
<protein>
    <recommendedName>
        <fullName evidence="3">Transposase</fullName>
    </recommendedName>
</protein>